<accession>A0A101JR55</accession>
<dbReference type="Pfam" id="PF03695">
    <property type="entry name" value="UPF0149"/>
    <property type="match status" value="1"/>
</dbReference>
<dbReference type="Gene3D" id="3.10.290.30">
    <property type="entry name" value="MM3350-like"/>
    <property type="match status" value="1"/>
</dbReference>
<dbReference type="RefSeq" id="WP_059138529.1">
    <property type="nucleotide sequence ID" value="NZ_LMBR01000055.1"/>
</dbReference>
<dbReference type="SUPFAM" id="SSF101327">
    <property type="entry name" value="YgfB-like"/>
    <property type="match status" value="1"/>
</dbReference>
<evidence type="ECO:0000259" key="1">
    <source>
        <dbReference type="Pfam" id="PF07929"/>
    </source>
</evidence>
<protein>
    <recommendedName>
        <fullName evidence="1">Plasmid pRiA4b Orf3-like domain-containing protein</fullName>
    </recommendedName>
</protein>
<dbReference type="InterPro" id="IPR036255">
    <property type="entry name" value="YgfB-like_sf"/>
</dbReference>
<dbReference type="EMBL" id="LMBR01000055">
    <property type="protein sequence ID" value="KUL31544.1"/>
    <property type="molecule type" value="Genomic_DNA"/>
</dbReference>
<comment type="caution">
    <text evidence="2">The sequence shown here is derived from an EMBL/GenBank/DDBJ whole genome shotgun (WGS) entry which is preliminary data.</text>
</comment>
<reference evidence="2 3" key="1">
    <citation type="submission" date="2015-10" db="EMBL/GenBank/DDBJ databases">
        <title>Draft Genome Sequence of Chlorobium limicola strain Frasassi Growing under Artificial Lighting in the Frasassi Cave System.</title>
        <authorList>
            <person name="Mansor M."/>
            <person name="Macalady J."/>
        </authorList>
    </citation>
    <scope>NUCLEOTIDE SEQUENCE [LARGE SCALE GENOMIC DNA]</scope>
    <source>
        <strain evidence="2 3">Frasassi</strain>
    </source>
</reference>
<dbReference type="Proteomes" id="UP000053937">
    <property type="component" value="Unassembled WGS sequence"/>
</dbReference>
<dbReference type="SUPFAM" id="SSF159941">
    <property type="entry name" value="MM3350-like"/>
    <property type="match status" value="1"/>
</dbReference>
<evidence type="ECO:0000313" key="3">
    <source>
        <dbReference type="Proteomes" id="UP000053937"/>
    </source>
</evidence>
<dbReference type="InterPro" id="IPR004027">
    <property type="entry name" value="SEC_C_motif"/>
</dbReference>
<dbReference type="PANTHER" id="PTHR41878">
    <property type="entry name" value="LEXA REPRESSOR-RELATED"/>
    <property type="match status" value="1"/>
</dbReference>
<name>A0A101JR55_CHLLI</name>
<dbReference type="AlphaFoldDB" id="A0A101JR55"/>
<dbReference type="InterPro" id="IPR024047">
    <property type="entry name" value="MM3350-like_sf"/>
</dbReference>
<dbReference type="Pfam" id="PF02810">
    <property type="entry name" value="SEC-C"/>
    <property type="match status" value="1"/>
</dbReference>
<organism evidence="2 3">
    <name type="scientific">Chlorobium limicola</name>
    <dbReference type="NCBI Taxonomy" id="1092"/>
    <lineage>
        <taxon>Bacteria</taxon>
        <taxon>Pseudomonadati</taxon>
        <taxon>Chlorobiota</taxon>
        <taxon>Chlorobiia</taxon>
        <taxon>Chlorobiales</taxon>
        <taxon>Chlorobiaceae</taxon>
        <taxon>Chlorobium/Pelodictyon group</taxon>
        <taxon>Chlorobium</taxon>
    </lineage>
</organism>
<dbReference type="Pfam" id="PF07929">
    <property type="entry name" value="PRiA4_ORF3"/>
    <property type="match status" value="1"/>
</dbReference>
<dbReference type="InterPro" id="IPR012912">
    <property type="entry name" value="Plasmid_pRiA4b_Orf3-like"/>
</dbReference>
<keyword evidence="3" id="KW-1185">Reference proteome</keyword>
<dbReference type="OrthoDB" id="570299at2"/>
<dbReference type="PANTHER" id="PTHR41878:SF1">
    <property type="entry name" value="TNPR PROTEIN"/>
    <property type="match status" value="1"/>
</dbReference>
<proteinExistence type="predicted"/>
<dbReference type="InterPro" id="IPR011978">
    <property type="entry name" value="YgfB-like"/>
</dbReference>
<evidence type="ECO:0000313" key="2">
    <source>
        <dbReference type="EMBL" id="KUL31544.1"/>
    </source>
</evidence>
<sequence>MVVYEVRVSLLGIEPEVWRRVRVPGDLRLSEVHFLLQIIMGWTNSHQHEYVGADRKRYGSAEGHELLPGVLNESQYRLSSLISEPGDGCLYIYDFGDDWSHEIVLEAVVELEEPDEPLWCLGGQGACPPEDCGGVLGYFDLLEQLRDSDAEGHQEAVELYGEDFDPEAFDCTFFNRLITERFSGIGEMMNPEEVEEQMRLLAELQDFLDSDGLPESTMTLLMIDGFFAALAIHPVTMMPNQWLPYVWDVTGAGQQPGFISNAQVEKGLGLMLSYMNFVVDHLSESSDEYLPLFEFMQIESEEERMKLSMDWAVGFMVGATIDKHVWERTFGDEEGADLLMPFIVMSGFLDEKKGVDPVKKAEIRKELIDEMGDYVLDMQEYWAPMRRDFLAGRSLARAAKAQPRVGRNDPCPCGSGKKFKQCCGK</sequence>
<dbReference type="NCBIfam" id="TIGR02292">
    <property type="entry name" value="ygfB_yecA"/>
    <property type="match status" value="1"/>
</dbReference>
<feature type="domain" description="Plasmid pRiA4b Orf3-like" evidence="1">
    <location>
        <begin position="3"/>
        <end position="171"/>
    </location>
</feature>
<dbReference type="SUPFAM" id="SSF103642">
    <property type="entry name" value="Sec-C motif"/>
    <property type="match status" value="1"/>
</dbReference>
<dbReference type="Gene3D" id="3.10.450.50">
    <property type="match status" value="1"/>
</dbReference>
<gene>
    <name evidence="2" type="ORF">ASB62_02800</name>
</gene>